<accession>A0A4R0XSC6</accession>
<dbReference type="RefSeq" id="WP_131613669.1">
    <property type="nucleotide sequence ID" value="NZ_PSZP01000031.1"/>
</dbReference>
<reference evidence="2 3" key="1">
    <citation type="submission" date="2018-02" db="EMBL/GenBank/DDBJ databases">
        <title>Mycoplasma marinum and Mycoplasma todarodis sp. nov., moderately halophilic and psychrotolerant mycoplasmas isolated from cephalopods.</title>
        <authorList>
            <person name="Viver T."/>
        </authorList>
    </citation>
    <scope>NUCLEOTIDE SEQUENCE [LARGE SCALE GENOMIC DNA]</scope>
    <source>
        <strain evidence="2 3">5H</strain>
    </source>
</reference>
<feature type="transmembrane region" description="Helical" evidence="1">
    <location>
        <begin position="104"/>
        <end position="125"/>
    </location>
</feature>
<feature type="transmembrane region" description="Helical" evidence="1">
    <location>
        <begin position="6"/>
        <end position="24"/>
    </location>
</feature>
<proteinExistence type="predicted"/>
<dbReference type="InterPro" id="IPR035319">
    <property type="entry name" value="DUF5378"/>
</dbReference>
<name>A0A4R0XSC6_9MOLU</name>
<dbReference type="AlphaFoldDB" id="A0A4R0XSC6"/>
<dbReference type="Proteomes" id="UP000291072">
    <property type="component" value="Unassembled WGS sequence"/>
</dbReference>
<protein>
    <submittedName>
        <fullName evidence="2">Uncharacterized protein</fullName>
    </submittedName>
</protein>
<evidence type="ECO:0000313" key="2">
    <source>
        <dbReference type="EMBL" id="TCG10597.1"/>
    </source>
</evidence>
<dbReference type="EMBL" id="PSZP01000031">
    <property type="protein sequence ID" value="TCG10597.1"/>
    <property type="molecule type" value="Genomic_DNA"/>
</dbReference>
<gene>
    <name evidence="2" type="ORF">C4B25_03585</name>
</gene>
<keyword evidence="1" id="KW-0812">Transmembrane</keyword>
<evidence type="ECO:0000313" key="3">
    <source>
        <dbReference type="Proteomes" id="UP000291072"/>
    </source>
</evidence>
<dbReference type="Pfam" id="PF17349">
    <property type="entry name" value="DUF5378"/>
    <property type="match status" value="1"/>
</dbReference>
<keyword evidence="1" id="KW-1133">Transmembrane helix</keyword>
<evidence type="ECO:0000256" key="1">
    <source>
        <dbReference type="SAM" id="Phobius"/>
    </source>
</evidence>
<feature type="transmembrane region" description="Helical" evidence="1">
    <location>
        <begin position="249"/>
        <end position="270"/>
    </location>
</feature>
<feature type="transmembrane region" description="Helical" evidence="1">
    <location>
        <begin position="75"/>
        <end position="97"/>
    </location>
</feature>
<feature type="transmembrane region" description="Helical" evidence="1">
    <location>
        <begin position="154"/>
        <end position="172"/>
    </location>
</feature>
<keyword evidence="3" id="KW-1185">Reference proteome</keyword>
<comment type="caution">
    <text evidence="2">The sequence shown here is derived from an EMBL/GenBank/DDBJ whole genome shotgun (WGS) entry which is preliminary data.</text>
</comment>
<sequence>MKQHINGLVAVSICIILVSILIFKKDKLRKVLEKKTFWIIFNTVWIAYFVGARYIPYIVQSSRGFEGSIAKSMLFQNIFMTNVCPMVTMTIAIGSYFKRFRNNFGPSIGIIALFGGVMNMIAIIMNSNTENLFSFLFFKTTVSYINPAETLDNYLWFMTHLILIVQGILLLIMCKKITWKNVILLYIWSFSFMIYIAIIMASTGIRNDVAGLWINDWIQVGNYKGVFYQIGSIIWPAQTHGATSVAKTISGIILLYSFGVVFIVLSWYFINFENKHYKWQKFFGKFKKNNKKAVSTNGETDKNKE</sequence>
<keyword evidence="1" id="KW-0472">Membrane</keyword>
<organism evidence="2 3">
    <name type="scientific">Mycoplasma todarodis</name>
    <dbReference type="NCBI Taxonomy" id="1937191"/>
    <lineage>
        <taxon>Bacteria</taxon>
        <taxon>Bacillati</taxon>
        <taxon>Mycoplasmatota</taxon>
        <taxon>Mollicutes</taxon>
        <taxon>Mycoplasmataceae</taxon>
        <taxon>Mycoplasma</taxon>
    </lineage>
</organism>
<feature type="transmembrane region" description="Helical" evidence="1">
    <location>
        <begin position="36"/>
        <end position="55"/>
    </location>
</feature>
<feature type="transmembrane region" description="Helical" evidence="1">
    <location>
        <begin position="184"/>
        <end position="205"/>
    </location>
</feature>